<dbReference type="EMBL" id="MU006295">
    <property type="protein sequence ID" value="KAF2853507.1"/>
    <property type="molecule type" value="Genomic_DNA"/>
</dbReference>
<keyword evidence="3" id="KW-1185">Reference proteome</keyword>
<feature type="compositionally biased region" description="Low complexity" evidence="1">
    <location>
        <begin position="820"/>
        <end position="838"/>
    </location>
</feature>
<feature type="compositionally biased region" description="Acidic residues" evidence="1">
    <location>
        <begin position="318"/>
        <end position="328"/>
    </location>
</feature>
<sequence length="989" mass="107924">MPTYHARGVSARLGTLPLSDAITRNTVAKKGETARQQAEAAEKKLRRSKLLPEQSVPFPGDNAGFGLNWLGDAPFMQAQIAQTNNVSVFAGACDPGDKVDDNCRPEALVLHVQLSNRTFVTGLDKAKTSLKIDVFFNGELASCVFIPIHDVRSGAKPLHQVFAGTRVDYLSERPWVILHTRTSSVSAEDHAVAPTVEQRWQDICQALQHEAQARGTDLNGNIAPSAGFLEALAAMQMPRHVHDMQRPNGRYFGVIDVVITAGDGRKTTNGAGYLKTPKRLVDDNFPLNVDGSNTKKEARVVSIGITSSIAPDPLPCDLDAEGESDSDFEPQAKRQALTPRVLSMYQTPVVSNPFSGTQTPLLPLPARMSLIGSPLAVQRHTSQASSPPIEFDQGQIPQAGSSRRRYTNDHTPRTLEEGQILHGAILQSNSHDVQSGLAVSGPKPTPPVCMSPWDFWENRPMLQQATHSDPAGFVPFSKGHRSGPLQRIGSDPYGPLQLLSSSPSVLSLYDFRQHGDMYEHPVCTMPKEGERRASNVSDRVGSIPVHDFQSESRLENFTAAPVAPMFPRVRPTRPPHTPHPTPYYPSAFPVNLSFLPYNTPARAAPAPPTALFSVPAKPKINVGLDKTKCIKRPVKSRKTFFVTRLVLYGRNGPVLDHRWTNPQRLSLGPGDMTVGGHTDDYVGKPHKQFNDHPRGTVRTTVVLPSEQDTSQPGPVGLSSNLHSSTNGAINEVEVEGVAEQNTVKTCEDSEPKSNPFRHAVSGSGILGIQGPKATTFWLDDPEEILRRASTQRRSKSPIKRKGSFVKPTRPKAFSAQSSVPTNTASSSPLSSAPTTPEPVVDLVPHTPVQPILQRSRRSEPCMPQADGPSENAAAHLPIPSTTATAPSDNLYPTMPQQSVRLKLTPAALQSLNTRKRKAPTQSVTKTWRNHDRIIDVSDPPLNKNCVIAYADSETAEAKLGPLRQVKSERQGVFREEYVVFAARFFVPRN</sequence>
<feature type="region of interest" description="Disordered" evidence="1">
    <location>
        <begin position="378"/>
        <end position="408"/>
    </location>
</feature>
<proteinExistence type="predicted"/>
<dbReference type="AlphaFoldDB" id="A0A6A7BFP3"/>
<evidence type="ECO:0000313" key="2">
    <source>
        <dbReference type="EMBL" id="KAF2853507.1"/>
    </source>
</evidence>
<evidence type="ECO:0000313" key="3">
    <source>
        <dbReference type="Proteomes" id="UP000799423"/>
    </source>
</evidence>
<dbReference type="OrthoDB" id="3556832at2759"/>
<feature type="compositionally biased region" description="Polar residues" evidence="1">
    <location>
        <begin position="706"/>
        <end position="724"/>
    </location>
</feature>
<feature type="region of interest" description="Disordered" evidence="1">
    <location>
        <begin position="743"/>
        <end position="765"/>
    </location>
</feature>
<feature type="region of interest" description="Disordered" evidence="1">
    <location>
        <begin position="705"/>
        <end position="724"/>
    </location>
</feature>
<feature type="compositionally biased region" description="Basic residues" evidence="1">
    <location>
        <begin position="789"/>
        <end position="803"/>
    </location>
</feature>
<reference evidence="2" key="1">
    <citation type="submission" date="2020-01" db="EMBL/GenBank/DDBJ databases">
        <authorList>
            <consortium name="DOE Joint Genome Institute"/>
            <person name="Haridas S."/>
            <person name="Albert R."/>
            <person name="Binder M."/>
            <person name="Bloem J."/>
            <person name="Labutti K."/>
            <person name="Salamov A."/>
            <person name="Andreopoulos B."/>
            <person name="Baker S.E."/>
            <person name="Barry K."/>
            <person name="Bills G."/>
            <person name="Bluhm B.H."/>
            <person name="Cannon C."/>
            <person name="Castanera R."/>
            <person name="Culley D.E."/>
            <person name="Daum C."/>
            <person name="Ezra D."/>
            <person name="Gonzalez J.B."/>
            <person name="Henrissat B."/>
            <person name="Kuo A."/>
            <person name="Liang C."/>
            <person name="Lipzen A."/>
            <person name="Lutzoni F."/>
            <person name="Magnuson J."/>
            <person name="Mondo S."/>
            <person name="Nolan M."/>
            <person name="Ohm R."/>
            <person name="Pangilinan J."/>
            <person name="Park H.-J."/>
            <person name="Ramirez L."/>
            <person name="Alfaro M."/>
            <person name="Sun H."/>
            <person name="Tritt A."/>
            <person name="Yoshinaga Y."/>
            <person name="Zwiers L.-H."/>
            <person name="Turgeon B.G."/>
            <person name="Goodwin S.B."/>
            <person name="Spatafora J.W."/>
            <person name="Crous P.W."/>
            <person name="Grigoriev I.V."/>
        </authorList>
    </citation>
    <scope>NUCLEOTIDE SEQUENCE</scope>
    <source>
        <strain evidence="2">IPT5</strain>
    </source>
</reference>
<dbReference type="Proteomes" id="UP000799423">
    <property type="component" value="Unassembled WGS sequence"/>
</dbReference>
<accession>A0A6A7BFP3</accession>
<protein>
    <submittedName>
        <fullName evidence="2">Uncharacterized protein</fullName>
    </submittedName>
</protein>
<evidence type="ECO:0000256" key="1">
    <source>
        <dbReference type="SAM" id="MobiDB-lite"/>
    </source>
</evidence>
<organism evidence="2 3">
    <name type="scientific">Plenodomus tracheiphilus IPT5</name>
    <dbReference type="NCBI Taxonomy" id="1408161"/>
    <lineage>
        <taxon>Eukaryota</taxon>
        <taxon>Fungi</taxon>
        <taxon>Dikarya</taxon>
        <taxon>Ascomycota</taxon>
        <taxon>Pezizomycotina</taxon>
        <taxon>Dothideomycetes</taxon>
        <taxon>Pleosporomycetidae</taxon>
        <taxon>Pleosporales</taxon>
        <taxon>Pleosporineae</taxon>
        <taxon>Leptosphaeriaceae</taxon>
        <taxon>Plenodomus</taxon>
    </lineage>
</organism>
<gene>
    <name evidence="2" type="ORF">T440DRAFT_307902</name>
</gene>
<feature type="region of interest" description="Disordered" evidence="1">
    <location>
        <begin position="788"/>
        <end position="889"/>
    </location>
</feature>
<name>A0A6A7BFP3_9PLEO</name>
<feature type="region of interest" description="Disordered" evidence="1">
    <location>
        <begin position="312"/>
        <end position="332"/>
    </location>
</feature>